<reference evidence="1 2" key="1">
    <citation type="submission" date="2018-02" db="EMBL/GenBank/DDBJ databases">
        <title>Comparative genomes isolates from brazilian mangrove.</title>
        <authorList>
            <person name="Araujo J.E."/>
            <person name="Taketani R.G."/>
            <person name="Silva M.C.P."/>
            <person name="Loureco M.V."/>
            <person name="Andreote F.D."/>
        </authorList>
    </citation>
    <scope>NUCLEOTIDE SEQUENCE [LARGE SCALE GENOMIC DNA]</scope>
    <source>
        <strain evidence="1 2">Hex-1 MGV</strain>
    </source>
</reference>
<accession>A0A2S8FYG4</accession>
<organism evidence="1 2">
    <name type="scientific">Blastopirellula marina</name>
    <dbReference type="NCBI Taxonomy" id="124"/>
    <lineage>
        <taxon>Bacteria</taxon>
        <taxon>Pseudomonadati</taxon>
        <taxon>Planctomycetota</taxon>
        <taxon>Planctomycetia</taxon>
        <taxon>Pirellulales</taxon>
        <taxon>Pirellulaceae</taxon>
        <taxon>Blastopirellula</taxon>
    </lineage>
</organism>
<proteinExistence type="predicted"/>
<protein>
    <submittedName>
        <fullName evidence="1">Uncharacterized protein</fullName>
    </submittedName>
</protein>
<dbReference type="Proteomes" id="UP000238322">
    <property type="component" value="Unassembled WGS sequence"/>
</dbReference>
<dbReference type="EMBL" id="PUHY01000005">
    <property type="protein sequence ID" value="PQO37235.1"/>
    <property type="molecule type" value="Genomic_DNA"/>
</dbReference>
<dbReference type="AlphaFoldDB" id="A0A2S8FYG4"/>
<evidence type="ECO:0000313" key="2">
    <source>
        <dbReference type="Proteomes" id="UP000238322"/>
    </source>
</evidence>
<name>A0A2S8FYG4_9BACT</name>
<evidence type="ECO:0000313" key="1">
    <source>
        <dbReference type="EMBL" id="PQO37235.1"/>
    </source>
</evidence>
<sequence length="132" mass="15136">MPELFIVLHREIPGFDSQVNGRMLSEREPLLTRLAKTIDVVPLMEFFSQDPEEGAGFLEDLGVDPSEVELPEETWFSSLQGLQTVQTLRDHLLAHPATMPDTDRIVEELEDWIRVLNKASQEKIPWHLAVDF</sequence>
<comment type="caution">
    <text evidence="1">The sequence shown here is derived from an EMBL/GenBank/DDBJ whole genome shotgun (WGS) entry which is preliminary data.</text>
</comment>
<dbReference type="RefSeq" id="WP_105328486.1">
    <property type="nucleotide sequence ID" value="NZ_PUHY01000005.1"/>
</dbReference>
<dbReference type="OrthoDB" id="279836at2"/>
<gene>
    <name evidence="1" type="ORF">C5Y83_04610</name>
</gene>